<dbReference type="InterPro" id="IPR052024">
    <property type="entry name" value="Methanogen_methyltrans"/>
</dbReference>
<dbReference type="PANTHER" id="PTHR47099">
    <property type="entry name" value="METHYLCOBAMIDE:COM METHYLTRANSFERASE MTBA"/>
    <property type="match status" value="1"/>
</dbReference>
<sequence length="344" mass="39432">MSNWTKRERMEAVLNGELADRPPITCYHHFTSLEHGGAKLMADTFLDFQRQYDWDCVKMNPRAVYYYEAWGNTYDYEHYNDVVPTRTFNLVHDYKDLDKIEEMTGNEPIWEEQYETARLVVEGVKGEVPVFAGAFTPIGILLNLCGYRSVGRYRESPRNESNLIKLCQEHPKEVHRALKNIANTMAKYCENMRKTGVDGVFYAALGMARTGYFTLDEWNEFCKPYDLIAMEPIADLPNLVHTCGIYGNPERFTDYPCRVIHWAASAPGNPPMKGSSEWLKGKIAMGGCDERPFGQNKADVIDEMCRITLTEMKGTPFLMAPECSVSPNVLDSELRAFRESVEKY</sequence>
<proteinExistence type="predicted"/>
<organism evidence="2 3">
    <name type="scientific">Candidatus Copromonas faecavium</name>
    <name type="common">nom. illeg.</name>
    <dbReference type="NCBI Taxonomy" id="2840740"/>
    <lineage>
        <taxon>Bacteria</taxon>
        <taxon>Bacillati</taxon>
        <taxon>Bacillota</taxon>
        <taxon>Clostridia</taxon>
        <taxon>Lachnospirales</taxon>
        <taxon>Lachnospiraceae</taxon>
        <taxon>Candidatus Copromonas (nom. illeg.)</taxon>
    </lineage>
</organism>
<gene>
    <name evidence="2" type="ORF">IAB28_05325</name>
</gene>
<dbReference type="EMBL" id="DVGC01000028">
    <property type="protein sequence ID" value="HIR05371.1"/>
    <property type="molecule type" value="Genomic_DNA"/>
</dbReference>
<dbReference type="Pfam" id="PF01208">
    <property type="entry name" value="URO-D"/>
    <property type="match status" value="1"/>
</dbReference>
<protein>
    <submittedName>
        <fullName evidence="2">Uroporphyrinogen decarboxylase</fullName>
    </submittedName>
</protein>
<dbReference type="GO" id="GO:0006779">
    <property type="term" value="P:porphyrin-containing compound biosynthetic process"/>
    <property type="evidence" value="ECO:0007669"/>
    <property type="project" value="InterPro"/>
</dbReference>
<accession>A0A9D1D4P4</accession>
<dbReference type="GO" id="GO:0004853">
    <property type="term" value="F:uroporphyrinogen decarboxylase activity"/>
    <property type="evidence" value="ECO:0007669"/>
    <property type="project" value="InterPro"/>
</dbReference>
<feature type="domain" description="Uroporphyrinogen decarboxylase (URO-D)" evidence="1">
    <location>
        <begin position="5"/>
        <end position="344"/>
    </location>
</feature>
<dbReference type="AlphaFoldDB" id="A0A9D1D4P4"/>
<dbReference type="SUPFAM" id="SSF51726">
    <property type="entry name" value="UROD/MetE-like"/>
    <property type="match status" value="1"/>
</dbReference>
<evidence type="ECO:0000259" key="1">
    <source>
        <dbReference type="Pfam" id="PF01208"/>
    </source>
</evidence>
<reference evidence="2" key="2">
    <citation type="journal article" date="2021" name="PeerJ">
        <title>Extensive microbial diversity within the chicken gut microbiome revealed by metagenomics and culture.</title>
        <authorList>
            <person name="Gilroy R."/>
            <person name="Ravi A."/>
            <person name="Getino M."/>
            <person name="Pursley I."/>
            <person name="Horton D.L."/>
            <person name="Alikhan N.F."/>
            <person name="Baker D."/>
            <person name="Gharbi K."/>
            <person name="Hall N."/>
            <person name="Watson M."/>
            <person name="Adriaenssens E.M."/>
            <person name="Foster-Nyarko E."/>
            <person name="Jarju S."/>
            <person name="Secka A."/>
            <person name="Antonio M."/>
            <person name="Oren A."/>
            <person name="Chaudhuri R.R."/>
            <person name="La Ragione R."/>
            <person name="Hildebrand F."/>
            <person name="Pallen M.J."/>
        </authorList>
    </citation>
    <scope>NUCLEOTIDE SEQUENCE</scope>
    <source>
        <strain evidence="2">CHK180-2868</strain>
    </source>
</reference>
<evidence type="ECO:0000313" key="2">
    <source>
        <dbReference type="EMBL" id="HIR05371.1"/>
    </source>
</evidence>
<name>A0A9D1D4P4_9FIRM</name>
<dbReference type="InterPro" id="IPR000257">
    <property type="entry name" value="Uroporphyrinogen_deCOase"/>
</dbReference>
<dbReference type="PANTHER" id="PTHR47099:SF1">
    <property type="entry name" value="METHYLCOBAMIDE:COM METHYLTRANSFERASE MTBA"/>
    <property type="match status" value="1"/>
</dbReference>
<evidence type="ECO:0000313" key="3">
    <source>
        <dbReference type="Proteomes" id="UP000824250"/>
    </source>
</evidence>
<dbReference type="Proteomes" id="UP000824250">
    <property type="component" value="Unassembled WGS sequence"/>
</dbReference>
<comment type="caution">
    <text evidence="2">The sequence shown here is derived from an EMBL/GenBank/DDBJ whole genome shotgun (WGS) entry which is preliminary data.</text>
</comment>
<dbReference type="Gene3D" id="3.20.20.210">
    <property type="match status" value="1"/>
</dbReference>
<reference evidence="2" key="1">
    <citation type="submission" date="2020-10" db="EMBL/GenBank/DDBJ databases">
        <authorList>
            <person name="Gilroy R."/>
        </authorList>
    </citation>
    <scope>NUCLEOTIDE SEQUENCE</scope>
    <source>
        <strain evidence="2">CHK180-2868</strain>
    </source>
</reference>
<dbReference type="InterPro" id="IPR038071">
    <property type="entry name" value="UROD/MetE-like_sf"/>
</dbReference>